<reference evidence="2 3" key="1">
    <citation type="submission" date="2021-03" db="EMBL/GenBank/DDBJ databases">
        <authorList>
            <person name="King G.J."/>
            <person name="Bancroft I."/>
            <person name="Baten A."/>
            <person name="Bloomfield J."/>
            <person name="Borpatragohain P."/>
            <person name="He Z."/>
            <person name="Irish N."/>
            <person name="Irwin J."/>
            <person name="Liu K."/>
            <person name="Mauleon R.P."/>
            <person name="Moore J."/>
            <person name="Morris R."/>
            <person name="Ostergaard L."/>
            <person name="Wang B."/>
            <person name="Wells R."/>
        </authorList>
    </citation>
    <scope>NUCLEOTIDE SEQUENCE [LARGE SCALE GENOMIC DNA]</scope>
    <source>
        <strain evidence="2">R-o-18</strain>
        <tissue evidence="2">Leaf</tissue>
    </source>
</reference>
<organism evidence="2 3">
    <name type="scientific">Brassica rapa subsp. trilocularis</name>
    <dbReference type="NCBI Taxonomy" id="1813537"/>
    <lineage>
        <taxon>Eukaryota</taxon>
        <taxon>Viridiplantae</taxon>
        <taxon>Streptophyta</taxon>
        <taxon>Embryophyta</taxon>
        <taxon>Tracheophyta</taxon>
        <taxon>Spermatophyta</taxon>
        <taxon>Magnoliopsida</taxon>
        <taxon>eudicotyledons</taxon>
        <taxon>Gunneridae</taxon>
        <taxon>Pentapetalae</taxon>
        <taxon>rosids</taxon>
        <taxon>malvids</taxon>
        <taxon>Brassicales</taxon>
        <taxon>Brassicaceae</taxon>
        <taxon>Brassiceae</taxon>
        <taxon>Brassica</taxon>
    </lineage>
</organism>
<dbReference type="InterPro" id="IPR036047">
    <property type="entry name" value="F-box-like_dom_sf"/>
</dbReference>
<dbReference type="PANTHER" id="PTHR31900:SF28">
    <property type="entry name" value="FBD DOMAIN-CONTAINING PROTEIN"/>
    <property type="match status" value="1"/>
</dbReference>
<dbReference type="SUPFAM" id="SSF81383">
    <property type="entry name" value="F-box domain"/>
    <property type="match status" value="3"/>
</dbReference>
<accession>A0ABQ7MZ45</accession>
<evidence type="ECO:0000313" key="2">
    <source>
        <dbReference type="EMBL" id="KAG5403940.1"/>
    </source>
</evidence>
<dbReference type="InterPro" id="IPR013101">
    <property type="entry name" value="LRR_PRU1-like"/>
</dbReference>
<dbReference type="InterPro" id="IPR001810">
    <property type="entry name" value="F-box_dom"/>
</dbReference>
<dbReference type="Gene3D" id="1.20.1280.50">
    <property type="match status" value="2"/>
</dbReference>
<dbReference type="Pfam" id="PF00646">
    <property type="entry name" value="F-box"/>
    <property type="match status" value="3"/>
</dbReference>
<evidence type="ECO:0000259" key="1">
    <source>
        <dbReference type="PROSITE" id="PS50181"/>
    </source>
</evidence>
<dbReference type="InterPro" id="IPR055411">
    <property type="entry name" value="LRR_FXL15/At3g58940/PEG3-like"/>
</dbReference>
<dbReference type="EMBL" id="JADBGQ010000003">
    <property type="protein sequence ID" value="KAG5403940.1"/>
    <property type="molecule type" value="Genomic_DNA"/>
</dbReference>
<feature type="domain" description="F-box" evidence="1">
    <location>
        <begin position="14"/>
        <end position="62"/>
    </location>
</feature>
<dbReference type="Proteomes" id="UP000823674">
    <property type="component" value="Chromosome A03"/>
</dbReference>
<evidence type="ECO:0000313" key="3">
    <source>
        <dbReference type="Proteomes" id="UP000823674"/>
    </source>
</evidence>
<dbReference type="PROSITE" id="PS50181">
    <property type="entry name" value="FBOX"/>
    <property type="match status" value="3"/>
</dbReference>
<dbReference type="InterPro" id="IPR032675">
    <property type="entry name" value="LRR_dom_sf"/>
</dbReference>
<dbReference type="InterPro" id="IPR006566">
    <property type="entry name" value="FBD"/>
</dbReference>
<name>A0ABQ7MZ45_BRACM</name>
<gene>
    <name evidence="2" type="primary">A03p016460.1_BraROA</name>
    <name evidence="2" type="ORF">IGI04_010059</name>
</gene>
<dbReference type="SMART" id="SM00579">
    <property type="entry name" value="FBD"/>
    <property type="match status" value="3"/>
</dbReference>
<dbReference type="Pfam" id="PF07723">
    <property type="entry name" value="LRR_2"/>
    <property type="match status" value="1"/>
</dbReference>
<dbReference type="Gene3D" id="3.80.10.10">
    <property type="entry name" value="Ribonuclease Inhibitor"/>
    <property type="match status" value="2"/>
</dbReference>
<dbReference type="Pfam" id="PF08387">
    <property type="entry name" value="FBD"/>
    <property type="match status" value="3"/>
</dbReference>
<feature type="domain" description="F-box" evidence="1">
    <location>
        <begin position="848"/>
        <end position="896"/>
    </location>
</feature>
<dbReference type="InterPro" id="IPR053781">
    <property type="entry name" value="F-box_AtFBL13-like"/>
</dbReference>
<dbReference type="CDD" id="cd22160">
    <property type="entry name" value="F-box_AtFBL13-like"/>
    <property type="match status" value="3"/>
</dbReference>
<dbReference type="SMART" id="SM00256">
    <property type="entry name" value="FBOX"/>
    <property type="match status" value="3"/>
</dbReference>
<dbReference type="SUPFAM" id="SSF52047">
    <property type="entry name" value="RNI-like"/>
    <property type="match status" value="2"/>
</dbReference>
<dbReference type="InterPro" id="IPR050232">
    <property type="entry name" value="FBL13/AtMIF1-like"/>
</dbReference>
<dbReference type="Pfam" id="PF24758">
    <property type="entry name" value="LRR_At5g56370"/>
    <property type="match status" value="2"/>
</dbReference>
<feature type="domain" description="F-box" evidence="1">
    <location>
        <begin position="423"/>
        <end position="469"/>
    </location>
</feature>
<protein>
    <recommendedName>
        <fullName evidence="1">F-box domain-containing protein</fullName>
    </recommendedName>
</protein>
<keyword evidence="3" id="KW-1185">Reference proteome</keyword>
<proteinExistence type="predicted"/>
<dbReference type="PANTHER" id="PTHR31900">
    <property type="entry name" value="F-BOX/RNI SUPERFAMILY PROTEIN-RELATED"/>
    <property type="match status" value="1"/>
</dbReference>
<comment type="caution">
    <text evidence="2">The sequence shown here is derived from an EMBL/GenBank/DDBJ whole genome shotgun (WGS) entry which is preliminary data.</text>
</comment>
<sequence length="1289" mass="147388">MKAARLGSEEVMYPDRISNLPNDLLLRILSLAPVRTAMSTSLLSKRWKYVWKMMPRLVYDETCPYIGPLGFDLFCGVSLPLHEALKTLNLKLGKYTDSIDTLLFPNIRSNLLKMTINLNYFYSYYTPITFPNNINVFKTLLVLKLKGRIVLDVVDSPVCFPSLKILHLICVNFQCEESFTRLLSACPVLEDLFLQRLSSRGRFLFSMSVPSLQRLYITKECATYGSDEPRLEISTPCLKYLKIFDRRGHYNFLEDMPKLVEADVSVDVYKNEKLLRVLSSVEHLVICLYPSMVLDRTDNLIFNRLLHLELDVCNIFRSNLLLSLLKYFPNLKSLKLGRTYPKDSEDQLYCLVSEPSSVPNCLSFHLEILQWRVYGGTLDEREAAAYILKNAHHLKTARISLHTTGMDNEMSAVKLGTEDVTFSDMISNLPDDLLIRILSLLPISEAMNTSLLSKRWESLWKMMPVLKYVEKSCPTMTSQGFVEFCRRSLQLHEAPVLKTLTIKLQLQSVPLILSSLPETVFQKLVVLKLHMIRYLAFDDSPPRRYFSDGKPSVCFRSLKGLHLRSVSFSDEQYFCRLISACPLLEDVFFDTVRTCAPKTIFLPPPQKILEISTPCLKYLKIKNITGRLIFTKDMPNLVAATLEVDPSQTSDFLRILTSVEFLSIHLYANEVLLLADKISQRLLHLELCIYGKNSRNLLLHLLKYSPKLRVLKLQEIHELLMGPPLTDPCQLAYLEKFDDPPPSVCNPSSVPECLSFHLQTFKWRCYRGTMEEKEVVRYILQNARCLKTATIYVSSCRKKKERLKIKELKSMPKASTSCLLVPYLSFPLRFRSQTMKAARLGSEEVTYPDRISQLPDDLLLRILSLVPVRTAMSTSLLSKRWKPVWKMMPMLVYDETCPYIGSLGFDLFCGVSLPLHEALKTLNLKLGKYSDSIDTLLFPNIGSNLLDMTINLNYYYGYYTPIKFPNNLNVFKTLFVLKLQGKIVLDVVDSPVCFPSLKILHLTCVNFQCEESFTRLLSSCPVLEDLFLQRLCSGGRFLFNMSVPSLQRLSITSEPAYYGSDEPRLEISTPCLKYLKIFDRCGYYNFLEDMPKLVEADVSVDMSKNENLLRVLSSVEHLVICLYPSMVLDLTDSLIFNRLLHLELDVCNSFRSNLLLRLLKYFPNLQSLKLGCTYPKDTEGQLYCLVSEQGSVPKCLSFHLESIQWTGYGGTLDEREAAAYILKNAHRLKTATIRLHTTCMENGYLVGVRNLNGFSSGLAQAKVDLSKLLANNVEMETYEGNVITLEATS</sequence>